<dbReference type="RefSeq" id="WP_322414508.1">
    <property type="nucleotide sequence ID" value="NZ_CP139858.1"/>
</dbReference>
<evidence type="ECO:0000256" key="3">
    <source>
        <dbReference type="ARBA" id="ARBA00023098"/>
    </source>
</evidence>
<feature type="active site" description="Nucleophile" evidence="4">
    <location>
        <position position="47"/>
    </location>
</feature>
<sequence length="395" mass="43233">MAGERAPFIALALSGGGARAIAFHLGCLRALCDRGILEKVKVVSTVSGGSVIGAAWAYSDSTFEVFETRVESVLRRGLQWEIAREVFCSWQGAKIVATLLVSGLTSFIIAVAVFVLCRGRRWLGLPTARIEGVLIVLSRHLPIWGSLTTAFEAALARTLFGKRRMDEVARPGLAMIVNACDLRTGTAFRFGSERSGGWRYGDIVGAVPTVAKAVAASAAFPILLPPLIEKFEFEHKGVRRTDTVSLTDGGVFDNLGVAVLEPGRAHEYAFSHPVTHIISLNAGGGQLHGEDRHYWWLGRVARSFGAVHRKAQDAVYRRLHKYVEAGELDAFGMIYLGQQDNRLPWIPPDLVRREQVKDYPTDFAPMSAKDLNLLAARGEQLTHLIVDRYLAEIAA</sequence>
<protein>
    <submittedName>
        <fullName evidence="7">Patatin-like phospholipase family protein</fullName>
    </submittedName>
</protein>
<keyword evidence="5" id="KW-0812">Transmembrane</keyword>
<dbReference type="InterPro" id="IPR002641">
    <property type="entry name" value="PNPLA_dom"/>
</dbReference>
<feature type="short sequence motif" description="DGA/G" evidence="4">
    <location>
        <begin position="248"/>
        <end position="250"/>
    </location>
</feature>
<dbReference type="Pfam" id="PF01734">
    <property type="entry name" value="Patatin"/>
    <property type="match status" value="1"/>
</dbReference>
<keyword evidence="3 4" id="KW-0443">Lipid metabolism</keyword>
<dbReference type="PROSITE" id="PS51635">
    <property type="entry name" value="PNPLA"/>
    <property type="match status" value="1"/>
</dbReference>
<evidence type="ECO:0000259" key="6">
    <source>
        <dbReference type="PROSITE" id="PS51635"/>
    </source>
</evidence>
<proteinExistence type="predicted"/>
<keyword evidence="1 4" id="KW-0378">Hydrolase</keyword>
<organism evidence="7 8">
    <name type="scientific">Mesorhizobium huakuii</name>
    <dbReference type="NCBI Taxonomy" id="28104"/>
    <lineage>
        <taxon>Bacteria</taxon>
        <taxon>Pseudomonadati</taxon>
        <taxon>Pseudomonadota</taxon>
        <taxon>Alphaproteobacteria</taxon>
        <taxon>Hyphomicrobiales</taxon>
        <taxon>Phyllobacteriaceae</taxon>
        <taxon>Mesorhizobium</taxon>
    </lineage>
</organism>
<evidence type="ECO:0000313" key="8">
    <source>
        <dbReference type="Proteomes" id="UP001322481"/>
    </source>
</evidence>
<dbReference type="EMBL" id="CP139858">
    <property type="protein sequence ID" value="WQB99739.1"/>
    <property type="molecule type" value="Genomic_DNA"/>
</dbReference>
<accession>A0ABZ0VQK1</accession>
<keyword evidence="5" id="KW-1133">Transmembrane helix</keyword>
<keyword evidence="8" id="KW-1185">Reference proteome</keyword>
<comment type="caution">
    <text evidence="4">Lacks conserved residue(s) required for the propagation of feature annotation.</text>
</comment>
<keyword evidence="2 4" id="KW-0442">Lipid degradation</keyword>
<reference evidence="7 8" key="1">
    <citation type="submission" date="2023-11" db="EMBL/GenBank/DDBJ databases">
        <authorList>
            <person name="Panchal A.K."/>
            <person name="Meaney J.S."/>
            <person name="Karas B.J."/>
            <person name="diCenzo G.C."/>
        </authorList>
    </citation>
    <scope>NUCLEOTIDE SEQUENCE [LARGE SCALE GENOMIC DNA]</scope>
    <source>
        <strain evidence="7 8">NZP2235</strain>
    </source>
</reference>
<name>A0ABZ0VQK1_9HYPH</name>
<evidence type="ECO:0000256" key="1">
    <source>
        <dbReference type="ARBA" id="ARBA00022801"/>
    </source>
</evidence>
<feature type="domain" description="PNPLA" evidence="6">
    <location>
        <begin position="12"/>
        <end position="261"/>
    </location>
</feature>
<feature type="transmembrane region" description="Helical" evidence="5">
    <location>
        <begin position="95"/>
        <end position="117"/>
    </location>
</feature>
<dbReference type="SUPFAM" id="SSF52151">
    <property type="entry name" value="FabD/lysophospholipase-like"/>
    <property type="match status" value="1"/>
</dbReference>
<evidence type="ECO:0000256" key="2">
    <source>
        <dbReference type="ARBA" id="ARBA00022963"/>
    </source>
</evidence>
<dbReference type="Gene3D" id="3.40.1090.10">
    <property type="entry name" value="Cytosolic phospholipase A2 catalytic domain"/>
    <property type="match status" value="2"/>
</dbReference>
<feature type="active site" description="Proton acceptor" evidence="4">
    <location>
        <position position="248"/>
    </location>
</feature>
<evidence type="ECO:0000256" key="4">
    <source>
        <dbReference type="PROSITE-ProRule" id="PRU01161"/>
    </source>
</evidence>
<dbReference type="Proteomes" id="UP001322481">
    <property type="component" value="Chromosome"/>
</dbReference>
<dbReference type="InterPro" id="IPR016035">
    <property type="entry name" value="Acyl_Trfase/lysoPLipase"/>
</dbReference>
<dbReference type="PANTHER" id="PTHR14226:SF78">
    <property type="entry name" value="SLR0060 PROTEIN"/>
    <property type="match status" value="1"/>
</dbReference>
<keyword evidence="5" id="KW-0472">Membrane</keyword>
<dbReference type="PANTHER" id="PTHR14226">
    <property type="entry name" value="NEUROPATHY TARGET ESTERASE/SWISS CHEESE D.MELANOGASTER"/>
    <property type="match status" value="1"/>
</dbReference>
<dbReference type="InterPro" id="IPR050301">
    <property type="entry name" value="NTE"/>
</dbReference>
<evidence type="ECO:0000313" key="7">
    <source>
        <dbReference type="EMBL" id="WQB99739.1"/>
    </source>
</evidence>
<evidence type="ECO:0000256" key="5">
    <source>
        <dbReference type="SAM" id="Phobius"/>
    </source>
</evidence>
<gene>
    <name evidence="7" type="ORF">U0R22_003932</name>
</gene>